<accession>X0XCD4</accession>
<sequence>MAEHPVAGVDYPARWQDFLAWFRDDAHCLAYLERLRWGNGFACPRCGGQAAWQRGDGLRRCSDCRHTTSVTAGTIFHLTRTPLATWFAAVWYVTNQKNGVSALGLQRILGIDYRTAWTWLHKLRRAMVRPGRDQLCGTIEVDETYVGGPEQGVSGRETKTKSIVVVAAEENGRGIGRIRLGRVHDVSAASLIPFVEEVIRPGAMVHTDGW</sequence>
<dbReference type="AlphaFoldDB" id="X0XCD4"/>
<dbReference type="InterPro" id="IPR024445">
    <property type="entry name" value="Tnp_ISXO2-like"/>
</dbReference>
<reference evidence="3" key="1">
    <citation type="journal article" date="2014" name="Front. Microbiol.">
        <title>High frequency of phylogenetically diverse reductive dehalogenase-homologous genes in deep subseafloor sedimentary metagenomes.</title>
        <authorList>
            <person name="Kawai M."/>
            <person name="Futagami T."/>
            <person name="Toyoda A."/>
            <person name="Takaki Y."/>
            <person name="Nishi S."/>
            <person name="Hori S."/>
            <person name="Arai W."/>
            <person name="Tsubouchi T."/>
            <person name="Morono Y."/>
            <person name="Uchiyama I."/>
            <person name="Ito T."/>
            <person name="Fujiyama A."/>
            <person name="Inagaki F."/>
            <person name="Takami H."/>
        </authorList>
    </citation>
    <scope>NUCLEOTIDE SEQUENCE</scope>
    <source>
        <strain evidence="3">Expedition CK06-06</strain>
    </source>
</reference>
<name>X0XCD4_9ZZZZ</name>
<dbReference type="Pfam" id="PF12760">
    <property type="entry name" value="Zn_ribbon_IS1595"/>
    <property type="match status" value="1"/>
</dbReference>
<evidence type="ECO:0000313" key="3">
    <source>
        <dbReference type="EMBL" id="GAG22596.1"/>
    </source>
</evidence>
<dbReference type="InterPro" id="IPR024442">
    <property type="entry name" value="Transposase_Zn_ribbon"/>
</dbReference>
<dbReference type="Pfam" id="PF12762">
    <property type="entry name" value="DDE_Tnp_IS1595"/>
    <property type="match status" value="1"/>
</dbReference>
<feature type="domain" description="ISXO2-like transposase" evidence="2">
    <location>
        <begin position="134"/>
        <end position="210"/>
    </location>
</feature>
<feature type="domain" description="Transposase zinc-ribbon" evidence="1">
    <location>
        <begin position="24"/>
        <end position="67"/>
    </location>
</feature>
<comment type="caution">
    <text evidence="3">The sequence shown here is derived from an EMBL/GenBank/DDBJ whole genome shotgun (WGS) entry which is preliminary data.</text>
</comment>
<organism evidence="3">
    <name type="scientific">marine sediment metagenome</name>
    <dbReference type="NCBI Taxonomy" id="412755"/>
    <lineage>
        <taxon>unclassified sequences</taxon>
        <taxon>metagenomes</taxon>
        <taxon>ecological metagenomes</taxon>
    </lineage>
</organism>
<gene>
    <name evidence="3" type="ORF">S01H1_55104</name>
</gene>
<dbReference type="NCBIfam" id="NF033547">
    <property type="entry name" value="transpos_IS1595"/>
    <property type="match status" value="1"/>
</dbReference>
<feature type="non-terminal residue" evidence="3">
    <location>
        <position position="210"/>
    </location>
</feature>
<evidence type="ECO:0000259" key="2">
    <source>
        <dbReference type="Pfam" id="PF12762"/>
    </source>
</evidence>
<proteinExistence type="predicted"/>
<evidence type="ECO:0008006" key="4">
    <source>
        <dbReference type="Google" id="ProtNLM"/>
    </source>
</evidence>
<dbReference type="EMBL" id="BARS01035798">
    <property type="protein sequence ID" value="GAG22596.1"/>
    <property type="molecule type" value="Genomic_DNA"/>
</dbReference>
<protein>
    <recommendedName>
        <fullName evidence="4">ISXO2-like transposase domain-containing protein</fullName>
    </recommendedName>
</protein>
<evidence type="ECO:0000259" key="1">
    <source>
        <dbReference type="Pfam" id="PF12760"/>
    </source>
</evidence>